<feature type="compositionally biased region" description="Basic and acidic residues" evidence="1">
    <location>
        <begin position="419"/>
        <end position="432"/>
    </location>
</feature>
<feature type="signal peptide" evidence="2">
    <location>
        <begin position="1"/>
        <end position="21"/>
    </location>
</feature>
<dbReference type="PaxDb" id="35128-Thaps22709"/>
<organism evidence="3 4">
    <name type="scientific">Thalassiosira pseudonana</name>
    <name type="common">Marine diatom</name>
    <name type="synonym">Cyclotella nana</name>
    <dbReference type="NCBI Taxonomy" id="35128"/>
    <lineage>
        <taxon>Eukaryota</taxon>
        <taxon>Sar</taxon>
        <taxon>Stramenopiles</taxon>
        <taxon>Ochrophyta</taxon>
        <taxon>Bacillariophyta</taxon>
        <taxon>Coscinodiscophyceae</taxon>
        <taxon>Thalassiosirophycidae</taxon>
        <taxon>Thalassiosirales</taxon>
        <taxon>Thalassiosiraceae</taxon>
        <taxon>Thalassiosira</taxon>
    </lineage>
</organism>
<dbReference type="eggNOG" id="ENOG502SGBW">
    <property type="taxonomic scope" value="Eukaryota"/>
</dbReference>
<reference evidence="3 4" key="2">
    <citation type="journal article" date="2008" name="Nature">
        <title>The Phaeodactylum genome reveals the evolutionary history of diatom genomes.</title>
        <authorList>
            <person name="Bowler C."/>
            <person name="Allen A.E."/>
            <person name="Badger J.H."/>
            <person name="Grimwood J."/>
            <person name="Jabbari K."/>
            <person name="Kuo A."/>
            <person name="Maheswari U."/>
            <person name="Martens C."/>
            <person name="Maumus F."/>
            <person name="Otillar R.P."/>
            <person name="Rayko E."/>
            <person name="Salamov A."/>
            <person name="Vandepoele K."/>
            <person name="Beszteri B."/>
            <person name="Gruber A."/>
            <person name="Heijde M."/>
            <person name="Katinka M."/>
            <person name="Mock T."/>
            <person name="Valentin K."/>
            <person name="Verret F."/>
            <person name="Berges J.A."/>
            <person name="Brownlee C."/>
            <person name="Cadoret J.P."/>
            <person name="Chiovitti A."/>
            <person name="Choi C.J."/>
            <person name="Coesel S."/>
            <person name="De Martino A."/>
            <person name="Detter J.C."/>
            <person name="Durkin C."/>
            <person name="Falciatore A."/>
            <person name="Fournet J."/>
            <person name="Haruta M."/>
            <person name="Huysman M.J."/>
            <person name="Jenkins B.D."/>
            <person name="Jiroutova K."/>
            <person name="Jorgensen R.E."/>
            <person name="Joubert Y."/>
            <person name="Kaplan A."/>
            <person name="Kroger N."/>
            <person name="Kroth P.G."/>
            <person name="La Roche J."/>
            <person name="Lindquist E."/>
            <person name="Lommer M."/>
            <person name="Martin-Jezequel V."/>
            <person name="Lopez P.J."/>
            <person name="Lucas S."/>
            <person name="Mangogna M."/>
            <person name="McGinnis K."/>
            <person name="Medlin L.K."/>
            <person name="Montsant A."/>
            <person name="Oudot-Le Secq M.P."/>
            <person name="Napoli C."/>
            <person name="Obornik M."/>
            <person name="Parker M.S."/>
            <person name="Petit J.L."/>
            <person name="Porcel B.M."/>
            <person name="Poulsen N."/>
            <person name="Robison M."/>
            <person name="Rychlewski L."/>
            <person name="Rynearson T.A."/>
            <person name="Schmutz J."/>
            <person name="Shapiro H."/>
            <person name="Siaut M."/>
            <person name="Stanley M."/>
            <person name="Sussman M.R."/>
            <person name="Taylor A.R."/>
            <person name="Vardi A."/>
            <person name="von Dassow P."/>
            <person name="Vyverman W."/>
            <person name="Willis A."/>
            <person name="Wyrwicz L.S."/>
            <person name="Rokhsar D.S."/>
            <person name="Weissenbach J."/>
            <person name="Armbrust E.V."/>
            <person name="Green B.R."/>
            <person name="Van de Peer Y."/>
            <person name="Grigoriev I.V."/>
        </authorList>
    </citation>
    <scope>NUCLEOTIDE SEQUENCE [LARGE SCALE GENOMIC DNA]</scope>
    <source>
        <strain evidence="3 4">CCMP1335</strain>
    </source>
</reference>
<feature type="region of interest" description="Disordered" evidence="1">
    <location>
        <begin position="275"/>
        <end position="321"/>
    </location>
</feature>
<dbReference type="Proteomes" id="UP000001449">
    <property type="component" value="Chromosome 5"/>
</dbReference>
<dbReference type="RefSeq" id="XP_002290240.1">
    <property type="nucleotide sequence ID" value="XM_002290204.1"/>
</dbReference>
<feature type="region of interest" description="Disordered" evidence="1">
    <location>
        <begin position="671"/>
        <end position="767"/>
    </location>
</feature>
<dbReference type="GeneID" id="7449637"/>
<feature type="compositionally biased region" description="Polar residues" evidence="1">
    <location>
        <begin position="541"/>
        <end position="555"/>
    </location>
</feature>
<feature type="compositionally biased region" description="Low complexity" evidence="1">
    <location>
        <begin position="343"/>
        <end position="352"/>
    </location>
</feature>
<evidence type="ECO:0000256" key="2">
    <source>
        <dbReference type="SAM" id="SignalP"/>
    </source>
</evidence>
<feature type="compositionally biased region" description="Basic and acidic residues" evidence="1">
    <location>
        <begin position="498"/>
        <end position="516"/>
    </location>
</feature>
<evidence type="ECO:0000256" key="1">
    <source>
        <dbReference type="SAM" id="MobiDB-lite"/>
    </source>
</evidence>
<proteinExistence type="predicted"/>
<feature type="compositionally biased region" description="Basic and acidic residues" evidence="1">
    <location>
        <begin position="457"/>
        <end position="468"/>
    </location>
</feature>
<dbReference type="InParanoid" id="B8C2R2"/>
<feature type="region of interest" description="Disordered" evidence="1">
    <location>
        <begin position="334"/>
        <end position="615"/>
    </location>
</feature>
<feature type="compositionally biased region" description="Low complexity" evidence="1">
    <location>
        <begin position="55"/>
        <end position="67"/>
    </location>
</feature>
<sequence>MRLSSSTLSFLLLTTGGGSYSNYGTAFTTQTASSWRTTSTIAPSTQHHDAPSPKPSTSTSSLHMSSSTPPPPKVLKASDVLAKSKSLGTIPGADPEEEVPKLFSKEIYNDFQSALLKLEKRVKDGKGSLSGVEVGEFEVETKRIVEEMRAFMKNPEEMAKQIAAGYPAPREEPVAPPGATSGSATHTVASVVPPPPVATVPPHASVVTPEITSYTTTNDAITDTSEDEGPAFDVKRGYGLARGTANTYAIPGMDEMTPEEYRDKLQETISARQRLRREESLKSGQGRIGNMNSQNYLDQLGGGGGGMMKKGEQLKRKWHPNSVQESVVVAAELREQQSEQEEQQQVVTSEQQSEVDDDKPVDIESPSLKVGEEESKQQPVSSSSSNSLLHQQQIQQSPIMSQPTATASSQPESVYDQLKQTKVEKEISRKSEWQAIATEADDVPEPNEEDSSETQLAEEKRWFNENRQRPIPSSVPPTYSKVKDRFPGETKQFSDTPSKVEESSEKETKWYDEKRTRPIPSAEPPKHTTVSDRAGSEATRLKQSASKPPTSSNESPTEDSVWYDEKRTRPIPSAEPPKHAKVSDRFGAEQQTIKSPKASEPTSSTEASPDSDVWYNERRARPIPSAEPPNHVKVYDRTGAETTVKPLTDTSQSSLLRSLLKDDKMERKRLLARQASPASVEWWNEKPHRPEGTTYESRPEHPKNYGDMTLSIEEVEPNLKKSTIDNNAPSKSEPAAAASNKEEGAPHEETAAAITDPESATDAASAS</sequence>
<feature type="compositionally biased region" description="Low complexity" evidence="1">
    <location>
        <begin position="377"/>
        <end position="402"/>
    </location>
</feature>
<feature type="compositionally biased region" description="Polar residues" evidence="1">
    <location>
        <begin position="589"/>
        <end position="608"/>
    </location>
</feature>
<feature type="compositionally biased region" description="Acidic residues" evidence="1">
    <location>
        <begin position="439"/>
        <end position="452"/>
    </location>
</feature>
<dbReference type="EMBL" id="CM000642">
    <property type="protein sequence ID" value="EED91992.1"/>
    <property type="molecule type" value="Genomic_DNA"/>
</dbReference>
<evidence type="ECO:0000313" key="4">
    <source>
        <dbReference type="Proteomes" id="UP000001449"/>
    </source>
</evidence>
<gene>
    <name evidence="3" type="ORF">THAPSDRAFT_22709</name>
</gene>
<evidence type="ECO:0000313" key="3">
    <source>
        <dbReference type="EMBL" id="EED91992.1"/>
    </source>
</evidence>
<feature type="chain" id="PRO_5002868956" evidence="2">
    <location>
        <begin position="22"/>
        <end position="767"/>
    </location>
</feature>
<feature type="compositionally biased region" description="Polar residues" evidence="1">
    <location>
        <begin position="403"/>
        <end position="412"/>
    </location>
</feature>
<feature type="region of interest" description="Disordered" evidence="1">
    <location>
        <begin position="37"/>
        <end position="75"/>
    </location>
</feature>
<protein>
    <submittedName>
        <fullName evidence="3">Uncharacterized protein</fullName>
    </submittedName>
</protein>
<name>B8C2R2_THAPS</name>
<accession>B8C2R2</accession>
<keyword evidence="4" id="KW-1185">Reference proteome</keyword>
<feature type="compositionally biased region" description="Basic and acidic residues" evidence="1">
    <location>
        <begin position="683"/>
        <end position="704"/>
    </location>
</feature>
<dbReference type="HOGENOM" id="CLU_364312_0_0_1"/>
<reference evidence="3 4" key="1">
    <citation type="journal article" date="2004" name="Science">
        <title>The genome of the diatom Thalassiosira pseudonana: ecology, evolution, and metabolism.</title>
        <authorList>
            <person name="Armbrust E.V."/>
            <person name="Berges J.A."/>
            <person name="Bowler C."/>
            <person name="Green B.R."/>
            <person name="Martinez D."/>
            <person name="Putnam N.H."/>
            <person name="Zhou S."/>
            <person name="Allen A.E."/>
            <person name="Apt K.E."/>
            <person name="Bechner M."/>
            <person name="Brzezinski M.A."/>
            <person name="Chaal B.K."/>
            <person name="Chiovitti A."/>
            <person name="Davis A.K."/>
            <person name="Demarest M.S."/>
            <person name="Detter J.C."/>
            <person name="Glavina T."/>
            <person name="Goodstein D."/>
            <person name="Hadi M.Z."/>
            <person name="Hellsten U."/>
            <person name="Hildebrand M."/>
            <person name="Jenkins B.D."/>
            <person name="Jurka J."/>
            <person name="Kapitonov V.V."/>
            <person name="Kroger N."/>
            <person name="Lau W.W."/>
            <person name="Lane T.W."/>
            <person name="Larimer F.W."/>
            <person name="Lippmeier J.C."/>
            <person name="Lucas S."/>
            <person name="Medina M."/>
            <person name="Montsant A."/>
            <person name="Obornik M."/>
            <person name="Parker M.S."/>
            <person name="Palenik B."/>
            <person name="Pazour G.J."/>
            <person name="Richardson P.M."/>
            <person name="Rynearson T.A."/>
            <person name="Saito M.A."/>
            <person name="Schwartz D.C."/>
            <person name="Thamatrakoln K."/>
            <person name="Valentin K."/>
            <person name="Vardi A."/>
            <person name="Wilkerson F.P."/>
            <person name="Rokhsar D.S."/>
        </authorList>
    </citation>
    <scope>NUCLEOTIDE SEQUENCE [LARGE SCALE GENOMIC DNA]</scope>
    <source>
        <strain evidence="3 4">CCMP1335</strain>
    </source>
</reference>
<keyword evidence="2" id="KW-0732">Signal</keyword>
<feature type="compositionally biased region" description="Basic and acidic residues" evidence="1">
    <location>
        <begin position="740"/>
        <end position="750"/>
    </location>
</feature>
<dbReference type="KEGG" id="tps:THAPSDRAFT_22709"/>
<dbReference type="AlphaFoldDB" id="B8C2R2"/>
<feature type="compositionally biased region" description="Low complexity" evidence="1">
    <location>
        <begin position="726"/>
        <end position="739"/>
    </location>
</feature>
<feature type="compositionally biased region" description="Basic and acidic residues" evidence="1">
    <location>
        <begin position="576"/>
        <end position="587"/>
    </location>
</feature>